<dbReference type="Pfam" id="PF13476">
    <property type="entry name" value="AAA_23"/>
    <property type="match status" value="1"/>
</dbReference>
<evidence type="ECO:0000256" key="3">
    <source>
        <dbReference type="ARBA" id="ARBA00013368"/>
    </source>
</evidence>
<dbReference type="GO" id="GO:0016887">
    <property type="term" value="F:ATP hydrolysis activity"/>
    <property type="evidence" value="ECO:0007669"/>
    <property type="project" value="InterPro"/>
</dbReference>
<comment type="similarity">
    <text evidence="1">Belongs to the SMC family. SbcC subfamily.</text>
</comment>
<dbReference type="Gene3D" id="3.40.50.300">
    <property type="entry name" value="P-loop containing nucleotide triphosphate hydrolases"/>
    <property type="match status" value="2"/>
</dbReference>
<accession>A0A4Q2K4K1</accession>
<dbReference type="OrthoDB" id="9795626at2"/>
<feature type="coiled-coil region" evidence="4">
    <location>
        <begin position="213"/>
        <end position="264"/>
    </location>
</feature>
<evidence type="ECO:0000256" key="1">
    <source>
        <dbReference type="ARBA" id="ARBA00006930"/>
    </source>
</evidence>
<keyword evidence="7" id="KW-1185">Reference proteome</keyword>
<dbReference type="RefSeq" id="WP_129425399.1">
    <property type="nucleotide sequence ID" value="NZ_SDPW01000001.1"/>
</dbReference>
<evidence type="ECO:0000259" key="5">
    <source>
        <dbReference type="Pfam" id="PF13476"/>
    </source>
</evidence>
<dbReference type="SUPFAM" id="SSF52540">
    <property type="entry name" value="P-loop containing nucleoside triphosphate hydrolases"/>
    <property type="match status" value="1"/>
</dbReference>
<dbReference type="InterPro" id="IPR027417">
    <property type="entry name" value="P-loop_NTPase"/>
</dbReference>
<dbReference type="EMBL" id="SDPW01000001">
    <property type="protein sequence ID" value="RXZ54733.1"/>
    <property type="molecule type" value="Genomic_DNA"/>
</dbReference>
<reference evidence="6 7" key="1">
    <citation type="submission" date="2019-01" db="EMBL/GenBank/DDBJ databases">
        <title>Senegalimassilia sp. nov. KGMB04484 isolated human feces.</title>
        <authorList>
            <person name="Han K.-I."/>
            <person name="Kim J.-S."/>
            <person name="Lee K.C."/>
            <person name="Suh M.K."/>
            <person name="Eom M.K."/>
            <person name="Lee J.H."/>
            <person name="Park S.-H."/>
            <person name="Kang S.W."/>
            <person name="Park J.-E."/>
            <person name="Oh B.S."/>
            <person name="Yu S.Y."/>
            <person name="Choi S.-H."/>
            <person name="Lee D.H."/>
            <person name="Yoon H."/>
            <person name="Kim B.-Y."/>
            <person name="Lee J.H."/>
            <person name="Lee J.-S."/>
        </authorList>
    </citation>
    <scope>NUCLEOTIDE SEQUENCE [LARGE SCALE GENOMIC DNA]</scope>
    <source>
        <strain evidence="6 7">KGMB04484</strain>
    </source>
</reference>
<evidence type="ECO:0000313" key="6">
    <source>
        <dbReference type="EMBL" id="RXZ54733.1"/>
    </source>
</evidence>
<proteinExistence type="inferred from homology"/>
<name>A0A4Q2K4K1_9ACTN</name>
<dbReference type="PANTHER" id="PTHR32114:SF2">
    <property type="entry name" value="ABC TRANSPORTER ABCH.3"/>
    <property type="match status" value="1"/>
</dbReference>
<comment type="subunit">
    <text evidence="2">Heterodimer of SbcC and SbcD.</text>
</comment>
<dbReference type="InterPro" id="IPR038729">
    <property type="entry name" value="Rad50/SbcC_AAA"/>
</dbReference>
<comment type="caution">
    <text evidence="6">The sequence shown here is derived from an EMBL/GenBank/DDBJ whole genome shotgun (WGS) entry which is preliminary data.</text>
</comment>
<dbReference type="AlphaFoldDB" id="A0A4Q2K4K1"/>
<evidence type="ECO:0000256" key="4">
    <source>
        <dbReference type="SAM" id="Coils"/>
    </source>
</evidence>
<sequence>MLMLIKSIEITNFRVFGGTQHIHFSTDDDKNVTIILADNGTGKTTFAQAFSWCLYGKTVFKTANDLLPFPVRDSLSVGESATVAVELAIQHKGVDYVITRSQEYRKDASNKFTVASPVLHVSYKEEDGQTEFVENEREKQDIVNEIMPESVSPYFFFAGERVEKMGDEIQEGRSSEFKTAVDNLLGLSAISEAIRHLKGSSSMVIGSYNKDYNENSDQDYRKAESEITAAEARIDKLRRELKELEELKGDLSKQRDKYNEELIKGKATQDLAKERQEKLADIDKSEAARRRYAEAIAKHFGKDAWGFFAAPLLKSALKAVDSSPIEMKEAPRGVDIYTIRDILDSGRCICGTPIEEGSAERQALDALAAIVPPAQMGAELRNYRNACKAFIGSESTLVDDVRLNMGSICDADESIEAANARIAEIEEKLAGAKDLSRVEESFQTACRNLKDVENKIGCVNSQIGSAETSLRQSRTKRDSLVVNDETNRRVRRDRDYAERIYSAFSAEHSKIEGQTRRDLESAINSIFKEFFNGSLELSLDEKYNVRVRNQDNENAGYDVETSEGQTVAVIFAFIAGVIRLATDPERNENEMLLSESYPLVMDAPLSKLDKGAHRFGLLGDAEDCKTSGYHDQRH</sequence>
<evidence type="ECO:0000256" key="2">
    <source>
        <dbReference type="ARBA" id="ARBA00011322"/>
    </source>
</evidence>
<evidence type="ECO:0000313" key="7">
    <source>
        <dbReference type="Proteomes" id="UP000293345"/>
    </source>
</evidence>
<organism evidence="6 7">
    <name type="scientific">Senegalimassilia faecalis</name>
    <dbReference type="NCBI Taxonomy" id="2509433"/>
    <lineage>
        <taxon>Bacteria</taxon>
        <taxon>Bacillati</taxon>
        <taxon>Actinomycetota</taxon>
        <taxon>Coriobacteriia</taxon>
        <taxon>Coriobacteriales</taxon>
        <taxon>Coriobacteriaceae</taxon>
        <taxon>Senegalimassilia</taxon>
    </lineage>
</organism>
<keyword evidence="4" id="KW-0175">Coiled coil</keyword>
<feature type="coiled-coil region" evidence="4">
    <location>
        <begin position="415"/>
        <end position="455"/>
    </location>
</feature>
<gene>
    <name evidence="6" type="ORF">ET524_09745</name>
</gene>
<dbReference type="PANTHER" id="PTHR32114">
    <property type="entry name" value="ABC TRANSPORTER ABCH.3"/>
    <property type="match status" value="1"/>
</dbReference>
<dbReference type="GO" id="GO:0006302">
    <property type="term" value="P:double-strand break repair"/>
    <property type="evidence" value="ECO:0007669"/>
    <property type="project" value="InterPro"/>
</dbReference>
<feature type="domain" description="Rad50/SbcC-type AAA" evidence="5">
    <location>
        <begin position="7"/>
        <end position="278"/>
    </location>
</feature>
<protein>
    <recommendedName>
        <fullName evidence="3">Nuclease SbcCD subunit C</fullName>
    </recommendedName>
</protein>
<dbReference type="Proteomes" id="UP000293345">
    <property type="component" value="Unassembled WGS sequence"/>
</dbReference>